<keyword evidence="3" id="KW-1185">Reference proteome</keyword>
<dbReference type="GO" id="GO:0003676">
    <property type="term" value="F:nucleic acid binding"/>
    <property type="evidence" value="ECO:0007669"/>
    <property type="project" value="InterPro"/>
</dbReference>
<dbReference type="Proteomes" id="UP001152523">
    <property type="component" value="Unassembled WGS sequence"/>
</dbReference>
<name>A0AAV0FX04_9ASTE</name>
<dbReference type="SUPFAM" id="SSF53098">
    <property type="entry name" value="Ribonuclease H-like"/>
    <property type="match status" value="1"/>
</dbReference>
<gene>
    <name evidence="2" type="ORF">CEPIT_LOCUS37902</name>
</gene>
<feature type="domain" description="RNase H type-1" evidence="1">
    <location>
        <begin position="71"/>
        <end position="188"/>
    </location>
</feature>
<evidence type="ECO:0000313" key="2">
    <source>
        <dbReference type="EMBL" id="CAH9139859.1"/>
    </source>
</evidence>
<dbReference type="Gene3D" id="3.30.420.10">
    <property type="entry name" value="Ribonuclease H-like superfamily/Ribonuclease H"/>
    <property type="match status" value="1"/>
</dbReference>
<organism evidence="2 3">
    <name type="scientific">Cuscuta epithymum</name>
    <dbReference type="NCBI Taxonomy" id="186058"/>
    <lineage>
        <taxon>Eukaryota</taxon>
        <taxon>Viridiplantae</taxon>
        <taxon>Streptophyta</taxon>
        <taxon>Embryophyta</taxon>
        <taxon>Tracheophyta</taxon>
        <taxon>Spermatophyta</taxon>
        <taxon>Magnoliopsida</taxon>
        <taxon>eudicotyledons</taxon>
        <taxon>Gunneridae</taxon>
        <taxon>Pentapetalae</taxon>
        <taxon>asterids</taxon>
        <taxon>lamiids</taxon>
        <taxon>Solanales</taxon>
        <taxon>Convolvulaceae</taxon>
        <taxon>Cuscuteae</taxon>
        <taxon>Cuscuta</taxon>
        <taxon>Cuscuta subgen. Cuscuta</taxon>
    </lineage>
</organism>
<sequence length="218" mass="24268">MESSTVERPSSCRNMMVWEQKEVIAKGIVAKPKAFLDGWRRAVEGCMKTKQRSNVLASWKRPEVGRLKLNTDASIGDGNICGLGWVVRDSEGRFIAGGVDKWYGSSPKVAEALAIREALSWLKQSGWDYINVESDALQVISSINSGSDGSLSGVIIDDIRDMSTSFTSIYFTHMKRSANRVAHDLARAVVSMCDRYVWLYHFPTCISVSLDHDLINDN</sequence>
<dbReference type="InterPro" id="IPR052929">
    <property type="entry name" value="RNase_H-like_EbsB-rel"/>
</dbReference>
<protein>
    <recommendedName>
        <fullName evidence="1">RNase H type-1 domain-containing protein</fullName>
    </recommendedName>
</protein>
<dbReference type="GO" id="GO:0004523">
    <property type="term" value="F:RNA-DNA hybrid ribonuclease activity"/>
    <property type="evidence" value="ECO:0007669"/>
    <property type="project" value="InterPro"/>
</dbReference>
<dbReference type="InterPro" id="IPR002156">
    <property type="entry name" value="RNaseH_domain"/>
</dbReference>
<comment type="caution">
    <text evidence="2">The sequence shown here is derived from an EMBL/GenBank/DDBJ whole genome shotgun (WGS) entry which is preliminary data.</text>
</comment>
<dbReference type="AlphaFoldDB" id="A0AAV0FX04"/>
<dbReference type="PANTHER" id="PTHR47074">
    <property type="entry name" value="BNAC02G40300D PROTEIN"/>
    <property type="match status" value="1"/>
</dbReference>
<dbReference type="PANTHER" id="PTHR47074:SF11">
    <property type="entry name" value="REVERSE TRANSCRIPTASE-LIKE PROTEIN"/>
    <property type="match status" value="1"/>
</dbReference>
<dbReference type="EMBL" id="CAMAPF010001020">
    <property type="protein sequence ID" value="CAH9139859.1"/>
    <property type="molecule type" value="Genomic_DNA"/>
</dbReference>
<dbReference type="CDD" id="cd06222">
    <property type="entry name" value="RNase_H_like"/>
    <property type="match status" value="1"/>
</dbReference>
<dbReference type="InterPro" id="IPR012337">
    <property type="entry name" value="RNaseH-like_sf"/>
</dbReference>
<evidence type="ECO:0000313" key="3">
    <source>
        <dbReference type="Proteomes" id="UP001152523"/>
    </source>
</evidence>
<evidence type="ECO:0000259" key="1">
    <source>
        <dbReference type="Pfam" id="PF13456"/>
    </source>
</evidence>
<dbReference type="InterPro" id="IPR044730">
    <property type="entry name" value="RNase_H-like_dom_plant"/>
</dbReference>
<accession>A0AAV0FX04</accession>
<dbReference type="InterPro" id="IPR036397">
    <property type="entry name" value="RNaseH_sf"/>
</dbReference>
<proteinExistence type="predicted"/>
<reference evidence="2" key="1">
    <citation type="submission" date="2022-07" db="EMBL/GenBank/DDBJ databases">
        <authorList>
            <person name="Macas J."/>
            <person name="Novak P."/>
            <person name="Neumann P."/>
        </authorList>
    </citation>
    <scope>NUCLEOTIDE SEQUENCE</scope>
</reference>
<dbReference type="Pfam" id="PF13456">
    <property type="entry name" value="RVT_3"/>
    <property type="match status" value="1"/>
</dbReference>